<evidence type="ECO:0000313" key="10">
    <source>
        <dbReference type="Proteomes" id="UP000000314"/>
    </source>
</evidence>
<dbReference type="RefSeq" id="XP_002490387.1">
    <property type="nucleotide sequence ID" value="XM_002490342.1"/>
</dbReference>
<dbReference type="OrthoDB" id="201635at2759"/>
<accession>C4QXY3</accession>
<dbReference type="PROSITE" id="PS01071">
    <property type="entry name" value="GRPE"/>
    <property type="match status" value="1"/>
</dbReference>
<dbReference type="PANTHER" id="PTHR21237:SF23">
    <property type="entry name" value="GRPE PROTEIN HOMOLOG, MITOCHONDRIAL"/>
    <property type="match status" value="1"/>
</dbReference>
<dbReference type="CDD" id="cd00446">
    <property type="entry name" value="GrpE"/>
    <property type="match status" value="1"/>
</dbReference>
<dbReference type="SUPFAM" id="SSF58014">
    <property type="entry name" value="Coiled-coil domain of nucleotide exchange factor GrpE"/>
    <property type="match status" value="1"/>
</dbReference>
<dbReference type="InterPro" id="IPR013805">
    <property type="entry name" value="GrpE_CC"/>
</dbReference>
<dbReference type="EMBL" id="FN392319">
    <property type="protein sequence ID" value="CAY68106.1"/>
    <property type="molecule type" value="Genomic_DNA"/>
</dbReference>
<dbReference type="STRING" id="644223.C4QXY3"/>
<evidence type="ECO:0000313" key="9">
    <source>
        <dbReference type="EMBL" id="CAY68106.1"/>
    </source>
</evidence>
<dbReference type="OMA" id="PHRHQAI"/>
<dbReference type="KEGG" id="ppa:PAS_chr1-4_0272"/>
<dbReference type="GeneID" id="8196943"/>
<dbReference type="FunFam" id="3.90.20.20:FF:000011">
    <property type="entry name" value="GrpE protein homolog"/>
    <property type="match status" value="1"/>
</dbReference>
<feature type="compositionally biased region" description="Basic and acidic residues" evidence="8">
    <location>
        <begin position="48"/>
        <end position="67"/>
    </location>
</feature>
<dbReference type="Gene3D" id="3.90.20.20">
    <property type="match status" value="1"/>
</dbReference>
<protein>
    <recommendedName>
        <fullName evidence="6">GrpE protein homolog</fullName>
    </recommendedName>
</protein>
<dbReference type="HOGENOM" id="CLU_057217_0_0_1"/>
<dbReference type="PRINTS" id="PR00773">
    <property type="entry name" value="GRPEPROTEIN"/>
</dbReference>
<evidence type="ECO:0000256" key="7">
    <source>
        <dbReference type="RuleBase" id="RU004478"/>
    </source>
</evidence>
<feature type="region of interest" description="Disordered" evidence="8">
    <location>
        <begin position="48"/>
        <end position="72"/>
    </location>
</feature>
<reference evidence="9 10" key="1">
    <citation type="journal article" date="2009" name="Nat. Biotechnol.">
        <title>Genome sequence of the recombinant protein production host Pichia pastoris.</title>
        <authorList>
            <person name="De Schutter K."/>
            <person name="Lin Y.C."/>
            <person name="Tiels P."/>
            <person name="Van Hecke A."/>
            <person name="Glinka S."/>
            <person name="Weber-Lehmann J."/>
            <person name="Rouze P."/>
            <person name="Van de Peer Y."/>
            <person name="Callewaert N."/>
        </authorList>
    </citation>
    <scope>NUCLEOTIDE SEQUENCE [LARGE SCALE GENOMIC DNA]</scope>
    <source>
        <strain evidence="10">GS115 / ATCC 20864</strain>
    </source>
</reference>
<comment type="similarity">
    <text evidence="2 7">Belongs to the GrpE family.</text>
</comment>
<gene>
    <name evidence="9" type="ordered locus">PAS_chr1-4_0272</name>
</gene>
<dbReference type="FunFam" id="2.30.22.10:FF:000002">
    <property type="entry name" value="GrpE protein homolog"/>
    <property type="match status" value="1"/>
</dbReference>
<evidence type="ECO:0000256" key="6">
    <source>
        <dbReference type="RuleBase" id="RU000640"/>
    </source>
</evidence>
<dbReference type="GO" id="GO:0001405">
    <property type="term" value="C:PAM complex, Tim23 associated import motor"/>
    <property type="evidence" value="ECO:0007669"/>
    <property type="project" value="EnsemblFungi"/>
</dbReference>
<dbReference type="PANTHER" id="PTHR21237">
    <property type="entry name" value="GRPE PROTEIN"/>
    <property type="match status" value="1"/>
</dbReference>
<sequence>MQRSLRLMAIRANSPSLLRASVCMAPRMVSAPATRYFSVSPMKFNAKKDEAPNAKEESTESPEKDASSELSEVEQLKAKLAEKDQEVTLLKDRYLRSVADFRNLQETTKREIQKARDFALQKFARDLLESLDNFGHALSAVKDETLAANKEVSQLYDGVEMTKNIFEKTLVRHGINKIDPVDERFDPNRHEATFEVPQPDKEPGTVFHVQQPGYELNGRVLRAAKVGVVKGGTENLNSDKDRRNTLLIVDIPSTNKGFKGAYQERPSPIFVSLNSPIFLTKKQQEQSLADQVHTD</sequence>
<keyword evidence="5 6" id="KW-0143">Chaperone</keyword>
<dbReference type="GO" id="GO:0051082">
    <property type="term" value="F:unfolded protein binding"/>
    <property type="evidence" value="ECO:0007669"/>
    <property type="project" value="TreeGrafter"/>
</dbReference>
<dbReference type="GO" id="GO:0042026">
    <property type="term" value="P:protein refolding"/>
    <property type="evidence" value="ECO:0007669"/>
    <property type="project" value="EnsemblFungi"/>
</dbReference>
<comment type="function">
    <text evidence="6">Essential component of the PAM complex, a complex required for the translocation of transit peptide-containing proteins from the inner membrane into the mitochondrial matrix in an ATP-dependent manner.</text>
</comment>
<dbReference type="GO" id="GO:0042803">
    <property type="term" value="F:protein homodimerization activity"/>
    <property type="evidence" value="ECO:0007669"/>
    <property type="project" value="InterPro"/>
</dbReference>
<evidence type="ECO:0000256" key="2">
    <source>
        <dbReference type="ARBA" id="ARBA00009054"/>
    </source>
</evidence>
<organism evidence="9 10">
    <name type="scientific">Komagataella phaffii (strain GS115 / ATCC 20864)</name>
    <name type="common">Yeast</name>
    <name type="synonym">Pichia pastoris</name>
    <dbReference type="NCBI Taxonomy" id="644223"/>
    <lineage>
        <taxon>Eukaryota</taxon>
        <taxon>Fungi</taxon>
        <taxon>Dikarya</taxon>
        <taxon>Ascomycota</taxon>
        <taxon>Saccharomycotina</taxon>
        <taxon>Pichiomycetes</taxon>
        <taxon>Pichiales</taxon>
        <taxon>Pichiaceae</taxon>
        <taxon>Komagataella</taxon>
    </lineage>
</organism>
<dbReference type="InterPro" id="IPR009012">
    <property type="entry name" value="GrpE_head"/>
</dbReference>
<dbReference type="InParanoid" id="C4QXY3"/>
<dbReference type="Proteomes" id="UP000000314">
    <property type="component" value="Chromosome 1"/>
</dbReference>
<dbReference type="GO" id="GO:0000774">
    <property type="term" value="F:adenyl-nucleotide exchange factor activity"/>
    <property type="evidence" value="ECO:0007669"/>
    <property type="project" value="EnsemblFungi"/>
</dbReference>
<dbReference type="SMR" id="C4QXY3"/>
<dbReference type="eggNOG" id="KOG3003">
    <property type="taxonomic scope" value="Eukaryota"/>
</dbReference>
<evidence type="ECO:0000256" key="8">
    <source>
        <dbReference type="SAM" id="MobiDB-lite"/>
    </source>
</evidence>
<evidence type="ECO:0000256" key="1">
    <source>
        <dbReference type="ARBA" id="ARBA00004305"/>
    </source>
</evidence>
<name>C4QXY3_KOMPG</name>
<dbReference type="GO" id="GO:0030150">
    <property type="term" value="P:protein import into mitochondrial matrix"/>
    <property type="evidence" value="ECO:0007669"/>
    <property type="project" value="EnsemblFungi"/>
</dbReference>
<keyword evidence="3" id="KW-0809">Transit peptide</keyword>
<comment type="subcellular location">
    <subcellularLocation>
        <location evidence="1 6">Mitochondrion matrix</location>
    </subcellularLocation>
</comment>
<dbReference type="InterPro" id="IPR000740">
    <property type="entry name" value="GrpE"/>
</dbReference>
<dbReference type="FunCoup" id="C4QXY3">
    <property type="interactions" value="877"/>
</dbReference>
<proteinExistence type="inferred from homology"/>
<dbReference type="AlphaFoldDB" id="C4QXY3"/>
<dbReference type="HAMAP" id="MF_01151">
    <property type="entry name" value="GrpE"/>
    <property type="match status" value="1"/>
</dbReference>
<dbReference type="Pfam" id="PF01025">
    <property type="entry name" value="GrpE"/>
    <property type="match status" value="1"/>
</dbReference>
<dbReference type="Gene3D" id="2.30.22.10">
    <property type="entry name" value="Head domain of nucleotide exchange factor GrpE"/>
    <property type="match status" value="1"/>
</dbReference>
<evidence type="ECO:0000256" key="4">
    <source>
        <dbReference type="ARBA" id="ARBA00023128"/>
    </source>
</evidence>
<dbReference type="SUPFAM" id="SSF51064">
    <property type="entry name" value="Head domain of nucleotide exchange factor GrpE"/>
    <property type="match status" value="1"/>
</dbReference>
<keyword evidence="4 6" id="KW-0496">Mitochondrion</keyword>
<evidence type="ECO:0000256" key="3">
    <source>
        <dbReference type="ARBA" id="ARBA00022946"/>
    </source>
</evidence>
<dbReference type="GO" id="GO:0051087">
    <property type="term" value="F:protein-folding chaperone binding"/>
    <property type="evidence" value="ECO:0007669"/>
    <property type="project" value="InterPro"/>
</dbReference>
<evidence type="ECO:0000256" key="5">
    <source>
        <dbReference type="ARBA" id="ARBA00023186"/>
    </source>
</evidence>
<keyword evidence="10" id="KW-1185">Reference proteome</keyword>